<gene>
    <name evidence="1" type="ORF">GCM10011510_00820</name>
</gene>
<proteinExistence type="predicted"/>
<dbReference type="Pfam" id="PF08951">
    <property type="entry name" value="EntA_Immun"/>
    <property type="match status" value="1"/>
</dbReference>
<dbReference type="InterPro" id="IPR015046">
    <property type="entry name" value="LciA_Immunity-like"/>
</dbReference>
<dbReference type="Proteomes" id="UP000660801">
    <property type="component" value="Unassembled WGS sequence"/>
</dbReference>
<reference evidence="1" key="2">
    <citation type="submission" date="2020-09" db="EMBL/GenBank/DDBJ databases">
        <authorList>
            <person name="Sun Q."/>
            <person name="Zhou Y."/>
        </authorList>
    </citation>
    <scope>NUCLEOTIDE SEQUENCE</scope>
    <source>
        <strain evidence="1">CGMCC 1.15533</strain>
    </source>
</reference>
<dbReference type="CDD" id="cd21059">
    <property type="entry name" value="LciA-like"/>
    <property type="match status" value="1"/>
</dbReference>
<keyword evidence="2" id="KW-1185">Reference proteome</keyword>
<dbReference type="GO" id="GO:0030153">
    <property type="term" value="P:bacteriocin immunity"/>
    <property type="evidence" value="ECO:0007669"/>
    <property type="project" value="InterPro"/>
</dbReference>
<name>A0A917A3S3_9STRE</name>
<dbReference type="AlphaFoldDB" id="A0A917A3S3"/>
<dbReference type="RefSeq" id="WP_068990256.1">
    <property type="nucleotide sequence ID" value="NZ_BMJN01000001.1"/>
</dbReference>
<reference evidence="1" key="1">
    <citation type="journal article" date="2014" name="Int. J. Syst. Evol. Microbiol.">
        <title>Complete genome sequence of Corynebacterium casei LMG S-19264T (=DSM 44701T), isolated from a smear-ripened cheese.</title>
        <authorList>
            <consortium name="US DOE Joint Genome Institute (JGI-PGF)"/>
            <person name="Walter F."/>
            <person name="Albersmeier A."/>
            <person name="Kalinowski J."/>
            <person name="Ruckert C."/>
        </authorList>
    </citation>
    <scope>NUCLEOTIDE SEQUENCE</scope>
    <source>
        <strain evidence="1">CGMCC 1.15533</strain>
    </source>
</reference>
<comment type="caution">
    <text evidence="1">The sequence shown here is derived from an EMBL/GenBank/DDBJ whole genome shotgun (WGS) entry which is preliminary data.</text>
</comment>
<evidence type="ECO:0008006" key="3">
    <source>
        <dbReference type="Google" id="ProtNLM"/>
    </source>
</evidence>
<protein>
    <recommendedName>
        <fullName evidence="3">Bacteriocin immunity protein</fullName>
    </recommendedName>
</protein>
<evidence type="ECO:0000313" key="2">
    <source>
        <dbReference type="Proteomes" id="UP000660801"/>
    </source>
</evidence>
<dbReference type="EMBL" id="BMJN01000001">
    <property type="protein sequence ID" value="GGE23580.1"/>
    <property type="molecule type" value="Genomic_DNA"/>
</dbReference>
<organism evidence="1 2">
    <name type="scientific">Streptococcus himalayensis</name>
    <dbReference type="NCBI Taxonomy" id="1888195"/>
    <lineage>
        <taxon>Bacteria</taxon>
        <taxon>Bacillati</taxon>
        <taxon>Bacillota</taxon>
        <taxon>Bacilli</taxon>
        <taxon>Lactobacillales</taxon>
        <taxon>Streptococcaceae</taxon>
        <taxon>Streptococcus</taxon>
    </lineage>
</organism>
<sequence>MTDNDLLTEIVNLILNPTIKEEERAILRRFKDQAHPNKDMSLLIPYLAEELRQLAVQNIRKNTHLSKEVANFYQKIAYYAKSKQELGRGLLSVGMTFGR</sequence>
<evidence type="ECO:0000313" key="1">
    <source>
        <dbReference type="EMBL" id="GGE23580.1"/>
    </source>
</evidence>
<accession>A0A917A3S3</accession>